<dbReference type="EMBL" id="JAIBSC010000021">
    <property type="protein sequence ID" value="KAH1908224.1"/>
    <property type="molecule type" value="Genomic_DNA"/>
</dbReference>
<sequence length="505" mass="54901">MGSIGSIDIQELTVSEYHDALRDRRTTCTEVVVAYLDRISRYNSLLKALITVNKNALDVARQRDQETEALLQQHGKDHTLPPLHGVPVILKDTYSTLDMPTTSGVKALHSLQTKADAFVVTKLRRAGAIILGKANLHELSLEGVTVSSLGGQTRNPYDLRRTPGGSSGGTAAALAANLALVGCGGDTMNSLRSPASACSIIGFRPTRGQISRRGIIPVTDTQDVAGPMARTVQDVRLLFDVMKGEDAGDEVTTDCQRDAMERSSETCGRRKRIGVLRSFFADDGDPEGSIVNQTVLDALDKARANVPVELVTLSPQRAHWDIPTLISTADMQAYEFRSVIDTFLQSSLIAFTPHDSLNSIVASGEYLQEAVTPALYRTLQKDGPYTMQSPEYESRLATIAALKKSVEDCFEEHQLDALVYPHQRQLVAPIGSMVQPRRNGILAALTGRPAICLPAGFSPQTESAPQGVPIGLELMGKPWQDVDLLDIAEQFERVIQGRRPPDLPI</sequence>
<evidence type="ECO:0000259" key="1">
    <source>
        <dbReference type="Pfam" id="PF01425"/>
    </source>
</evidence>
<evidence type="ECO:0000313" key="3">
    <source>
        <dbReference type="Proteomes" id="UP000813423"/>
    </source>
</evidence>
<dbReference type="SUPFAM" id="SSF75304">
    <property type="entry name" value="Amidase signature (AS) enzymes"/>
    <property type="match status" value="1"/>
</dbReference>
<protein>
    <recommendedName>
        <fullName evidence="1">Amidase domain-containing protein</fullName>
    </recommendedName>
</protein>
<accession>A0A229Y5L1</accession>
<organism evidence="2 3">
    <name type="scientific">Aspergillus fumigatus</name>
    <name type="common">Neosartorya fumigata</name>
    <dbReference type="NCBI Taxonomy" id="746128"/>
    <lineage>
        <taxon>Eukaryota</taxon>
        <taxon>Fungi</taxon>
        <taxon>Dikarya</taxon>
        <taxon>Ascomycota</taxon>
        <taxon>Pezizomycotina</taxon>
        <taxon>Eurotiomycetes</taxon>
        <taxon>Eurotiomycetidae</taxon>
        <taxon>Eurotiales</taxon>
        <taxon>Aspergillaceae</taxon>
        <taxon>Aspergillus</taxon>
        <taxon>Aspergillus subgen. Fumigati</taxon>
    </lineage>
</organism>
<proteinExistence type="predicted"/>
<dbReference type="Pfam" id="PF01425">
    <property type="entry name" value="Amidase"/>
    <property type="match status" value="1"/>
</dbReference>
<evidence type="ECO:0000313" key="2">
    <source>
        <dbReference type="EMBL" id="KAH1908224.1"/>
    </source>
</evidence>
<dbReference type="Gene3D" id="3.90.1300.10">
    <property type="entry name" value="Amidase signature (AS) domain"/>
    <property type="match status" value="1"/>
</dbReference>
<dbReference type="Proteomes" id="UP000813423">
    <property type="component" value="Unassembled WGS sequence"/>
</dbReference>
<gene>
    <name evidence="2" type="ORF">KXV57_003486</name>
</gene>
<dbReference type="InterPro" id="IPR036928">
    <property type="entry name" value="AS_sf"/>
</dbReference>
<name>A0A229Y5L1_ASPFM</name>
<comment type="caution">
    <text evidence="2">The sequence shown here is derived from an EMBL/GenBank/DDBJ whole genome shotgun (WGS) entry which is preliminary data.</text>
</comment>
<dbReference type="PANTHER" id="PTHR42678:SF5">
    <property type="entry name" value="GLUTAMYL-TRNA(GLN) AMIDOTRANSFERASE SUBUNIT A"/>
    <property type="match status" value="1"/>
</dbReference>
<dbReference type="AlphaFoldDB" id="A0A229Y5L1"/>
<feature type="domain" description="Amidase" evidence="1">
    <location>
        <begin position="30"/>
        <end position="485"/>
    </location>
</feature>
<dbReference type="PANTHER" id="PTHR42678">
    <property type="entry name" value="AMIDASE"/>
    <property type="match status" value="1"/>
</dbReference>
<dbReference type="InterPro" id="IPR023631">
    <property type="entry name" value="Amidase_dom"/>
</dbReference>
<reference evidence="2" key="1">
    <citation type="submission" date="2021-08" db="EMBL/GenBank/DDBJ databases">
        <title>Global Aspergillus fumigatus from environmental and clinical sources.</title>
        <authorList>
            <person name="Barber A."/>
            <person name="Sae-Ong T."/>
        </authorList>
    </citation>
    <scope>NUCLEOTIDE SEQUENCE</scope>
    <source>
        <strain evidence="2">NRZ-2016-071</strain>
    </source>
</reference>